<dbReference type="KEGG" id="mlr:MELLADRAFT_93520"/>
<accession>F4RAQ1</accession>
<keyword evidence="4 5" id="KW-0067">ATP-binding</keyword>
<dbReference type="PANTHER" id="PTHR11947:SF25">
    <property type="entry name" value="[PYRUVATE DEHYDROGENASE (ACETYL-TRANSFERRING)] KINASE 2, MITOCHONDRIAL"/>
    <property type="match status" value="1"/>
</dbReference>
<protein>
    <recommendedName>
        <fullName evidence="5">Protein-serine/threonine kinase</fullName>
        <ecNumber evidence="5">2.7.11.-</ecNumber>
    </recommendedName>
</protein>
<dbReference type="Gene3D" id="1.20.140.20">
    <property type="entry name" value="Alpha-ketoacid/pyruvate dehydrogenase kinase, N-terminal domain"/>
    <property type="match status" value="1"/>
</dbReference>
<dbReference type="EC" id="2.7.11.-" evidence="5"/>
<evidence type="ECO:0000256" key="3">
    <source>
        <dbReference type="ARBA" id="ARBA00022777"/>
    </source>
</evidence>
<evidence type="ECO:0000256" key="1">
    <source>
        <dbReference type="ARBA" id="ARBA00022679"/>
    </source>
</evidence>
<evidence type="ECO:0000259" key="6">
    <source>
        <dbReference type="Pfam" id="PF10436"/>
    </source>
</evidence>
<dbReference type="OrthoDB" id="3264224at2759"/>
<evidence type="ECO:0000256" key="4">
    <source>
        <dbReference type="ARBA" id="ARBA00022840"/>
    </source>
</evidence>
<name>F4RAQ1_MELLP</name>
<sequence>MSILHIFLTRVSLSMDPMKIPAKHHPKSNQNHKLQAQKNSITPSNVPIQIHIVSSPTNINETDDFPPSVNQKELFSFSHLVEGDKNQYRLTGLIKTGGLAGKVGEQIKHKKEGDEGALEDEGKQVQYARLRIGLPSSSIFAQFFGGSLDALMKLSPRLSIENLRKSSTINKANGRFYTNNHIFQSNEIESGLEHQKRLVRGANFMRLYPPITDQQDNQRWCEFLEDLLNQHRIGIPQLAIGIAESSNCLTSHQINPFMTRMLQSRISRRVFVKHSTTLMKPRKDRYNQMVE</sequence>
<dbReference type="InterPro" id="IPR018955">
    <property type="entry name" value="BCDHK/PDK_N"/>
</dbReference>
<dbReference type="HOGENOM" id="CLU_956701_0_0_1"/>
<organism evidence="8">
    <name type="scientific">Melampsora larici-populina (strain 98AG31 / pathotype 3-4-7)</name>
    <name type="common">Poplar leaf rust fungus</name>
    <dbReference type="NCBI Taxonomy" id="747676"/>
    <lineage>
        <taxon>Eukaryota</taxon>
        <taxon>Fungi</taxon>
        <taxon>Dikarya</taxon>
        <taxon>Basidiomycota</taxon>
        <taxon>Pucciniomycotina</taxon>
        <taxon>Pucciniomycetes</taxon>
        <taxon>Pucciniales</taxon>
        <taxon>Melampsoraceae</taxon>
        <taxon>Melampsora</taxon>
    </lineage>
</organism>
<dbReference type="InterPro" id="IPR036784">
    <property type="entry name" value="AK/P_DHK_N_sf"/>
</dbReference>
<reference evidence="8" key="1">
    <citation type="journal article" date="2011" name="Proc. Natl. Acad. Sci. U.S.A.">
        <title>Obligate biotrophy features unraveled by the genomic analysis of rust fungi.</title>
        <authorList>
            <person name="Duplessis S."/>
            <person name="Cuomo C.A."/>
            <person name="Lin Y.-C."/>
            <person name="Aerts A."/>
            <person name="Tisserant E."/>
            <person name="Veneault-Fourrey C."/>
            <person name="Joly D.L."/>
            <person name="Hacquard S."/>
            <person name="Amselem J."/>
            <person name="Cantarel B.L."/>
            <person name="Chiu R."/>
            <person name="Coutinho P.M."/>
            <person name="Feau N."/>
            <person name="Field M."/>
            <person name="Frey P."/>
            <person name="Gelhaye E."/>
            <person name="Goldberg J."/>
            <person name="Grabherr M.G."/>
            <person name="Kodira C.D."/>
            <person name="Kohler A."/>
            <person name="Kuees U."/>
            <person name="Lindquist E.A."/>
            <person name="Lucas S.M."/>
            <person name="Mago R."/>
            <person name="Mauceli E."/>
            <person name="Morin E."/>
            <person name="Murat C."/>
            <person name="Pangilinan J.L."/>
            <person name="Park R."/>
            <person name="Pearson M."/>
            <person name="Quesneville H."/>
            <person name="Rouhier N."/>
            <person name="Sakthikumar S."/>
            <person name="Salamov A.A."/>
            <person name="Schmutz J."/>
            <person name="Selles B."/>
            <person name="Shapiro H."/>
            <person name="Tanguay P."/>
            <person name="Tuskan G.A."/>
            <person name="Henrissat B."/>
            <person name="Van de Peer Y."/>
            <person name="Rouze P."/>
            <person name="Ellis J.G."/>
            <person name="Dodds P.N."/>
            <person name="Schein J.E."/>
            <person name="Zhong S."/>
            <person name="Hamelin R.C."/>
            <person name="Grigoriev I.V."/>
            <person name="Szabo L.J."/>
            <person name="Martin F."/>
        </authorList>
    </citation>
    <scope>NUCLEOTIDE SEQUENCE [LARGE SCALE GENOMIC DNA]</scope>
    <source>
        <strain evidence="8">98AG31 / pathotype 3-4-7</strain>
    </source>
</reference>
<feature type="domain" description="Branched-chain alpha-ketoacid dehydrogenase kinase/Pyruvate dehydrogenase kinase N-terminal" evidence="6">
    <location>
        <begin position="206"/>
        <end position="283"/>
    </location>
</feature>
<gene>
    <name evidence="7" type="ORF">MELLADRAFT_93520</name>
</gene>
<dbReference type="GO" id="GO:0010906">
    <property type="term" value="P:regulation of glucose metabolic process"/>
    <property type="evidence" value="ECO:0007669"/>
    <property type="project" value="TreeGrafter"/>
</dbReference>
<dbReference type="EMBL" id="GL883094">
    <property type="protein sequence ID" value="EGG10521.1"/>
    <property type="molecule type" value="Genomic_DNA"/>
</dbReference>
<dbReference type="PANTHER" id="PTHR11947">
    <property type="entry name" value="PYRUVATE DEHYDROGENASE KINASE"/>
    <property type="match status" value="1"/>
</dbReference>
<dbReference type="Pfam" id="PF10436">
    <property type="entry name" value="BCDHK_Adom3"/>
    <property type="match status" value="1"/>
</dbReference>
<keyword evidence="8" id="KW-1185">Reference proteome</keyword>
<dbReference type="RefSeq" id="XP_007405990.1">
    <property type="nucleotide sequence ID" value="XM_007405928.1"/>
</dbReference>
<keyword evidence="3 5" id="KW-0418">Kinase</keyword>
<dbReference type="InterPro" id="IPR039028">
    <property type="entry name" value="BCKD/PDK"/>
</dbReference>
<dbReference type="STRING" id="747676.F4RAQ1"/>
<evidence type="ECO:0000313" key="8">
    <source>
        <dbReference type="Proteomes" id="UP000001072"/>
    </source>
</evidence>
<keyword evidence="2 5" id="KW-0547">Nucleotide-binding</keyword>
<dbReference type="VEuPathDB" id="FungiDB:MELLADRAFT_93520"/>
<dbReference type="GO" id="GO:0005759">
    <property type="term" value="C:mitochondrial matrix"/>
    <property type="evidence" value="ECO:0007669"/>
    <property type="project" value="UniProtKB-SubCell"/>
</dbReference>
<proteinExistence type="inferred from homology"/>
<keyword evidence="1 5" id="KW-0808">Transferase</keyword>
<evidence type="ECO:0000256" key="2">
    <source>
        <dbReference type="ARBA" id="ARBA00022741"/>
    </source>
</evidence>
<dbReference type="InParanoid" id="F4RAQ1"/>
<comment type="subcellular location">
    <subcellularLocation>
        <location evidence="5">Mitochondrion matrix</location>
    </subcellularLocation>
</comment>
<dbReference type="GeneID" id="18936600"/>
<dbReference type="SUPFAM" id="SSF69012">
    <property type="entry name" value="alpha-ketoacid dehydrogenase kinase, N-terminal domain"/>
    <property type="match status" value="1"/>
</dbReference>
<comment type="similarity">
    <text evidence="5">Belongs to the PDK/BCKDK protein kinase family.</text>
</comment>
<keyword evidence="5" id="KW-0496">Mitochondrion</keyword>
<dbReference type="GO" id="GO:0004740">
    <property type="term" value="F:pyruvate dehydrogenase (acetyl-transferring) kinase activity"/>
    <property type="evidence" value="ECO:0007669"/>
    <property type="project" value="TreeGrafter"/>
</dbReference>
<dbReference type="GO" id="GO:0005524">
    <property type="term" value="F:ATP binding"/>
    <property type="evidence" value="ECO:0007669"/>
    <property type="project" value="UniProtKB-UniRule"/>
</dbReference>
<evidence type="ECO:0000313" key="7">
    <source>
        <dbReference type="EMBL" id="EGG10521.1"/>
    </source>
</evidence>
<dbReference type="Proteomes" id="UP000001072">
    <property type="component" value="Unassembled WGS sequence"/>
</dbReference>
<dbReference type="AlphaFoldDB" id="F4RAQ1"/>
<evidence type="ECO:0000256" key="5">
    <source>
        <dbReference type="RuleBase" id="RU366032"/>
    </source>
</evidence>